<evidence type="ECO:0000313" key="1">
    <source>
        <dbReference type="EMBL" id="KKP75483.1"/>
    </source>
</evidence>
<protein>
    <submittedName>
        <fullName evidence="1">Uncharacterized protein</fullName>
    </submittedName>
</protein>
<sequence length="59" mass="6456">MNNKIEFGIENSSLKEFLGKFSDIARLKYEGLGLAGYIAVVSRDSEGMFQIAAQDVNGI</sequence>
<dbReference type="EMBL" id="LBQH01000033">
    <property type="protein sequence ID" value="KKP75483.1"/>
    <property type="molecule type" value="Genomic_DNA"/>
</dbReference>
<dbReference type="Proteomes" id="UP000034816">
    <property type="component" value="Unassembled WGS sequence"/>
</dbReference>
<comment type="caution">
    <text evidence="1">The sequence shown here is derived from an EMBL/GenBank/DDBJ whole genome shotgun (WGS) entry which is preliminary data.</text>
</comment>
<feature type="non-terminal residue" evidence="1">
    <location>
        <position position="59"/>
    </location>
</feature>
<gene>
    <name evidence="1" type="ORF">UR73_C0033G0005</name>
</gene>
<organism evidence="1 2">
    <name type="scientific">candidate division WS6 bacterium GW2011_GWF1_35_23</name>
    <dbReference type="NCBI Taxonomy" id="1619097"/>
    <lineage>
        <taxon>Bacteria</taxon>
        <taxon>Candidatus Dojkabacteria</taxon>
    </lineage>
</organism>
<reference evidence="1 2" key="1">
    <citation type="journal article" date="2015" name="Nature">
        <title>rRNA introns, odd ribosomes, and small enigmatic genomes across a large radiation of phyla.</title>
        <authorList>
            <person name="Brown C.T."/>
            <person name="Hug L.A."/>
            <person name="Thomas B.C."/>
            <person name="Sharon I."/>
            <person name="Castelle C.J."/>
            <person name="Singh A."/>
            <person name="Wilkins M.J."/>
            <person name="Williams K.H."/>
            <person name="Banfield J.F."/>
        </authorList>
    </citation>
    <scope>NUCLEOTIDE SEQUENCE [LARGE SCALE GENOMIC DNA]</scope>
</reference>
<evidence type="ECO:0000313" key="2">
    <source>
        <dbReference type="Proteomes" id="UP000034816"/>
    </source>
</evidence>
<name>A0A0G0C1U2_9BACT</name>
<accession>A0A0G0C1U2</accession>
<proteinExistence type="predicted"/>
<dbReference type="AlphaFoldDB" id="A0A0G0C1U2"/>